<dbReference type="PANTHER" id="PTHR30582:SF4">
    <property type="entry name" value="L,D-TRANSPEPTIDASE YQJB-RELATED"/>
    <property type="match status" value="1"/>
</dbReference>
<evidence type="ECO:0000259" key="7">
    <source>
        <dbReference type="PROSITE" id="PS52029"/>
    </source>
</evidence>
<dbReference type="EC" id="2.-.-.-" evidence="8"/>
<dbReference type="InterPro" id="IPR050979">
    <property type="entry name" value="LD-transpeptidase"/>
</dbReference>
<dbReference type="InterPro" id="IPR038063">
    <property type="entry name" value="Transpep_catalytic_dom"/>
</dbReference>
<name>A0A4Y7RYD2_9FIRM</name>
<keyword evidence="5 6" id="KW-0961">Cell wall biogenesis/degradation</keyword>
<dbReference type="InterPro" id="IPR012854">
    <property type="entry name" value="Cu_amine_oxidase-like_N"/>
</dbReference>
<dbReference type="GO" id="GO:0071555">
    <property type="term" value="P:cell wall organization"/>
    <property type="evidence" value="ECO:0007669"/>
    <property type="project" value="UniProtKB-UniRule"/>
</dbReference>
<accession>A0A4Y7RYD2</accession>
<dbReference type="InterPro" id="IPR005490">
    <property type="entry name" value="LD_TPept_cat_dom"/>
</dbReference>
<dbReference type="Pfam" id="PF03734">
    <property type="entry name" value="YkuD"/>
    <property type="match status" value="1"/>
</dbReference>
<dbReference type="EMBL" id="QFFZ01000002">
    <property type="protein sequence ID" value="TEB13327.1"/>
    <property type="molecule type" value="Genomic_DNA"/>
</dbReference>
<protein>
    <submittedName>
        <fullName evidence="8">Putative L,D-transpeptidase YkuD</fullName>
        <ecNumber evidence="8">2.-.-.-</ecNumber>
    </submittedName>
</protein>
<dbReference type="Gene3D" id="2.40.440.10">
    <property type="entry name" value="L,D-transpeptidase catalytic domain-like"/>
    <property type="match status" value="1"/>
</dbReference>
<dbReference type="GO" id="GO:0016740">
    <property type="term" value="F:transferase activity"/>
    <property type="evidence" value="ECO:0007669"/>
    <property type="project" value="UniProtKB-KW"/>
</dbReference>
<keyword evidence="2 8" id="KW-0808">Transferase</keyword>
<dbReference type="Gene3D" id="3.30.457.10">
    <property type="entry name" value="Copper amine oxidase-like, N-terminal domain"/>
    <property type="match status" value="2"/>
</dbReference>
<gene>
    <name evidence="8" type="primary">ykuD_1</name>
    <name evidence="8" type="ORF">Pmgp_00221</name>
</gene>
<evidence type="ECO:0000256" key="2">
    <source>
        <dbReference type="ARBA" id="ARBA00022679"/>
    </source>
</evidence>
<comment type="pathway">
    <text evidence="1 6">Cell wall biogenesis; peptidoglycan biosynthesis.</text>
</comment>
<dbReference type="CDD" id="cd16913">
    <property type="entry name" value="YkuD_like"/>
    <property type="match status" value="1"/>
</dbReference>
<dbReference type="PROSITE" id="PS52029">
    <property type="entry name" value="LD_TPASE"/>
    <property type="match status" value="1"/>
</dbReference>
<dbReference type="UniPathway" id="UPA00219"/>
<feature type="domain" description="L,D-TPase catalytic" evidence="7">
    <location>
        <begin position="20"/>
        <end position="148"/>
    </location>
</feature>
<dbReference type="PANTHER" id="PTHR30582">
    <property type="entry name" value="L,D-TRANSPEPTIDASE"/>
    <property type="match status" value="1"/>
</dbReference>
<dbReference type="GO" id="GO:0018104">
    <property type="term" value="P:peptidoglycan-protein cross-linking"/>
    <property type="evidence" value="ECO:0007669"/>
    <property type="project" value="TreeGrafter"/>
</dbReference>
<evidence type="ECO:0000256" key="3">
    <source>
        <dbReference type="ARBA" id="ARBA00022960"/>
    </source>
</evidence>
<dbReference type="Proteomes" id="UP000297597">
    <property type="component" value="Unassembled WGS sequence"/>
</dbReference>
<feature type="active site" description="Proton donor/acceptor" evidence="6">
    <location>
        <position position="108"/>
    </location>
</feature>
<keyword evidence="9" id="KW-1185">Reference proteome</keyword>
<evidence type="ECO:0000256" key="6">
    <source>
        <dbReference type="PROSITE-ProRule" id="PRU01373"/>
    </source>
</evidence>
<keyword evidence="4 6" id="KW-0573">Peptidoglycan synthesis</keyword>
<dbReference type="AlphaFoldDB" id="A0A4Y7RYD2"/>
<dbReference type="SUPFAM" id="SSF55383">
    <property type="entry name" value="Copper amine oxidase, domain N"/>
    <property type="match status" value="2"/>
</dbReference>
<evidence type="ECO:0000256" key="4">
    <source>
        <dbReference type="ARBA" id="ARBA00022984"/>
    </source>
</evidence>
<dbReference type="GO" id="GO:0008360">
    <property type="term" value="P:regulation of cell shape"/>
    <property type="evidence" value="ECO:0007669"/>
    <property type="project" value="UniProtKB-UniRule"/>
</dbReference>
<evidence type="ECO:0000256" key="5">
    <source>
        <dbReference type="ARBA" id="ARBA00023316"/>
    </source>
</evidence>
<dbReference type="GO" id="GO:0071972">
    <property type="term" value="F:peptidoglycan L,D-transpeptidase activity"/>
    <property type="evidence" value="ECO:0007669"/>
    <property type="project" value="TreeGrafter"/>
</dbReference>
<feature type="active site" description="Nucleophile" evidence="6">
    <location>
        <position position="124"/>
    </location>
</feature>
<keyword evidence="3 6" id="KW-0133">Cell shape</keyword>
<dbReference type="Pfam" id="PF07833">
    <property type="entry name" value="Cu_amine_oxidN1"/>
    <property type="match status" value="2"/>
</dbReference>
<dbReference type="GO" id="GO:0005576">
    <property type="term" value="C:extracellular region"/>
    <property type="evidence" value="ECO:0007669"/>
    <property type="project" value="TreeGrafter"/>
</dbReference>
<reference evidence="8 9" key="1">
    <citation type="journal article" date="2018" name="Environ. Microbiol.">
        <title>Novel energy conservation strategies and behaviour of Pelotomaculum schinkii driving syntrophic propionate catabolism.</title>
        <authorList>
            <person name="Hidalgo-Ahumada C.A.P."/>
            <person name="Nobu M.K."/>
            <person name="Narihiro T."/>
            <person name="Tamaki H."/>
            <person name="Liu W.T."/>
            <person name="Kamagata Y."/>
            <person name="Stams A.J.M."/>
            <person name="Imachi H."/>
            <person name="Sousa D.Z."/>
        </authorList>
    </citation>
    <scope>NUCLEOTIDE SEQUENCE [LARGE SCALE GENOMIC DNA]</scope>
    <source>
        <strain evidence="8 9">MGP</strain>
    </source>
</reference>
<comment type="caution">
    <text evidence="8">The sequence shown here is derived from an EMBL/GenBank/DDBJ whole genome shotgun (WGS) entry which is preliminary data.</text>
</comment>
<organism evidence="8 9">
    <name type="scientific">Pelotomaculum propionicicum</name>
    <dbReference type="NCBI Taxonomy" id="258475"/>
    <lineage>
        <taxon>Bacteria</taxon>
        <taxon>Bacillati</taxon>
        <taxon>Bacillota</taxon>
        <taxon>Clostridia</taxon>
        <taxon>Eubacteriales</taxon>
        <taxon>Desulfotomaculaceae</taxon>
        <taxon>Pelotomaculum</taxon>
    </lineage>
</organism>
<dbReference type="InterPro" id="IPR036582">
    <property type="entry name" value="Mao_N_sf"/>
</dbReference>
<proteinExistence type="predicted"/>
<sequence length="426" mass="46841">MTVIQLAFLLAFPQVALTEPRVLINKGTNQLALFENGYLLDVFPVATGRQPQFTPEGDWRVVVKLVYPAWRHPDGGPLIPGGVPENPLGPRWLGINALGTSGSNYGVHGNNAPYSIGTYASSGCVRMYNDDIVWLYERIPVGTEVEIVNNDQDLAALKKYDHVTVNDIEPEFPPHLGLIQAGKVAYLPVRQIVSYLGYRVIWDDSADTLLVSSIEREVLIKPGSRFVTVNTKTYEAGDAPFLLDDMTYVPDYYFKNFFGFENSIGEGSRTLALRAPVDPNGGRVVKYNLAIQFNGKPFNLPESLSTLKDGQNLLVPLRPFCAAAGATVGWNDEMKTVEIKLKDKQVSIPVNGSPSRVNGVVVETPANIFIHNGTSYLNLSFLDSVFGFSSELSEQTRTLKISTAKNAQVVFRLLPSAQLSLRMTGL</sequence>
<evidence type="ECO:0000313" key="9">
    <source>
        <dbReference type="Proteomes" id="UP000297597"/>
    </source>
</evidence>
<evidence type="ECO:0000256" key="1">
    <source>
        <dbReference type="ARBA" id="ARBA00004752"/>
    </source>
</evidence>
<dbReference type="SUPFAM" id="SSF141523">
    <property type="entry name" value="L,D-transpeptidase catalytic domain-like"/>
    <property type="match status" value="1"/>
</dbReference>
<evidence type="ECO:0000313" key="8">
    <source>
        <dbReference type="EMBL" id="TEB13327.1"/>
    </source>
</evidence>